<dbReference type="EMBL" id="DXBF01000011">
    <property type="protein sequence ID" value="HIZ61433.1"/>
    <property type="molecule type" value="Genomic_DNA"/>
</dbReference>
<organism evidence="2 3">
    <name type="scientific">Candidatus Gemmiger avistercoris</name>
    <dbReference type="NCBI Taxonomy" id="2838606"/>
    <lineage>
        <taxon>Bacteria</taxon>
        <taxon>Bacillati</taxon>
        <taxon>Bacillota</taxon>
        <taxon>Clostridia</taxon>
        <taxon>Eubacteriales</taxon>
        <taxon>Gemmiger</taxon>
    </lineage>
</organism>
<proteinExistence type="predicted"/>
<gene>
    <name evidence="2" type="ORF">H9724_01500</name>
</gene>
<protein>
    <submittedName>
        <fullName evidence="2">Uncharacterized protein</fullName>
    </submittedName>
</protein>
<name>A0A9D2JNX2_9FIRM</name>
<accession>A0A9D2JNX2</accession>
<sequence>MDRKSSCERIVLTKSEKRLLRYISNHPHTKCEPKTIRPLYEMGLVRPDTEGKDAFNAPISKDTYCVSELYLIYQAYQTEQRFWLMLRSLWLPIVVSIITNLSTDGIQWLWPLIRQWLASFL</sequence>
<evidence type="ECO:0000313" key="3">
    <source>
        <dbReference type="Proteomes" id="UP000824105"/>
    </source>
</evidence>
<comment type="caution">
    <text evidence="2">The sequence shown here is derived from an EMBL/GenBank/DDBJ whole genome shotgun (WGS) entry which is preliminary data.</text>
</comment>
<keyword evidence="1" id="KW-1133">Transmembrane helix</keyword>
<evidence type="ECO:0000313" key="2">
    <source>
        <dbReference type="EMBL" id="HIZ61433.1"/>
    </source>
</evidence>
<dbReference type="Proteomes" id="UP000824105">
    <property type="component" value="Unassembled WGS sequence"/>
</dbReference>
<dbReference type="AlphaFoldDB" id="A0A9D2JNX2"/>
<feature type="transmembrane region" description="Helical" evidence="1">
    <location>
        <begin position="89"/>
        <end position="110"/>
    </location>
</feature>
<keyword evidence="1" id="KW-0472">Membrane</keyword>
<reference evidence="2" key="2">
    <citation type="submission" date="2021-04" db="EMBL/GenBank/DDBJ databases">
        <authorList>
            <person name="Gilroy R."/>
        </authorList>
    </citation>
    <scope>NUCLEOTIDE SEQUENCE</scope>
    <source>
        <strain evidence="2">CHK188-11489</strain>
    </source>
</reference>
<evidence type="ECO:0000256" key="1">
    <source>
        <dbReference type="SAM" id="Phobius"/>
    </source>
</evidence>
<keyword evidence="1" id="KW-0812">Transmembrane</keyword>
<reference evidence="2" key="1">
    <citation type="journal article" date="2021" name="PeerJ">
        <title>Extensive microbial diversity within the chicken gut microbiome revealed by metagenomics and culture.</title>
        <authorList>
            <person name="Gilroy R."/>
            <person name="Ravi A."/>
            <person name="Getino M."/>
            <person name="Pursley I."/>
            <person name="Horton D.L."/>
            <person name="Alikhan N.F."/>
            <person name="Baker D."/>
            <person name="Gharbi K."/>
            <person name="Hall N."/>
            <person name="Watson M."/>
            <person name="Adriaenssens E.M."/>
            <person name="Foster-Nyarko E."/>
            <person name="Jarju S."/>
            <person name="Secka A."/>
            <person name="Antonio M."/>
            <person name="Oren A."/>
            <person name="Chaudhuri R.R."/>
            <person name="La Ragione R."/>
            <person name="Hildebrand F."/>
            <person name="Pallen M.J."/>
        </authorList>
    </citation>
    <scope>NUCLEOTIDE SEQUENCE</scope>
    <source>
        <strain evidence="2">CHK188-11489</strain>
    </source>
</reference>